<comment type="caution">
    <text evidence="2">The sequence shown here is derived from an EMBL/GenBank/DDBJ whole genome shotgun (WGS) entry which is preliminary data.</text>
</comment>
<dbReference type="AlphaFoldDB" id="A0A418WLH4"/>
<dbReference type="InterPro" id="IPR011008">
    <property type="entry name" value="Dimeric_a/b-barrel"/>
</dbReference>
<sequence>MTAYVIVWEFEVPAMRVAEFEQAYGSGGPWAALFARADGYLGTELLCCAERPGRYLTIDRWESETAFEMFKRLFGAEYVALDKSLEGIASTETRIGAFNLP</sequence>
<feature type="domain" description="ABM" evidence="1">
    <location>
        <begin position="4"/>
        <end position="70"/>
    </location>
</feature>
<dbReference type="Pfam" id="PF03992">
    <property type="entry name" value="ABM"/>
    <property type="match status" value="1"/>
</dbReference>
<evidence type="ECO:0000313" key="3">
    <source>
        <dbReference type="Proteomes" id="UP000286100"/>
    </source>
</evidence>
<dbReference type="InterPro" id="IPR007138">
    <property type="entry name" value="ABM_dom"/>
</dbReference>
<dbReference type="RefSeq" id="WP_119762386.1">
    <property type="nucleotide sequence ID" value="NZ_QYUM01000003.1"/>
</dbReference>
<organism evidence="2 3">
    <name type="scientific">Sphingomonas cavernae</name>
    <dbReference type="NCBI Taxonomy" id="2320861"/>
    <lineage>
        <taxon>Bacteria</taxon>
        <taxon>Pseudomonadati</taxon>
        <taxon>Pseudomonadota</taxon>
        <taxon>Alphaproteobacteria</taxon>
        <taxon>Sphingomonadales</taxon>
        <taxon>Sphingomonadaceae</taxon>
        <taxon>Sphingomonas</taxon>
    </lineage>
</organism>
<protein>
    <recommendedName>
        <fullName evidence="1">ABM domain-containing protein</fullName>
    </recommendedName>
</protein>
<dbReference type="SUPFAM" id="SSF54909">
    <property type="entry name" value="Dimeric alpha+beta barrel"/>
    <property type="match status" value="1"/>
</dbReference>
<accession>A0A418WLH4</accession>
<gene>
    <name evidence="2" type="ORF">D3876_11740</name>
</gene>
<dbReference type="EMBL" id="QYUM01000003">
    <property type="protein sequence ID" value="RJF90850.1"/>
    <property type="molecule type" value="Genomic_DNA"/>
</dbReference>
<evidence type="ECO:0000313" key="2">
    <source>
        <dbReference type="EMBL" id="RJF90850.1"/>
    </source>
</evidence>
<reference evidence="2 3" key="1">
    <citation type="submission" date="2018-09" db="EMBL/GenBank/DDBJ databases">
        <authorList>
            <person name="Zhu H."/>
        </authorList>
    </citation>
    <scope>NUCLEOTIDE SEQUENCE [LARGE SCALE GENOMIC DNA]</scope>
    <source>
        <strain evidence="2 3">K2R01-6</strain>
    </source>
</reference>
<evidence type="ECO:0000259" key="1">
    <source>
        <dbReference type="Pfam" id="PF03992"/>
    </source>
</evidence>
<dbReference type="Gene3D" id="3.30.70.100">
    <property type="match status" value="1"/>
</dbReference>
<keyword evidence="3" id="KW-1185">Reference proteome</keyword>
<name>A0A418WLH4_9SPHN</name>
<dbReference type="OrthoDB" id="120886at2"/>
<proteinExistence type="predicted"/>
<dbReference type="Proteomes" id="UP000286100">
    <property type="component" value="Unassembled WGS sequence"/>
</dbReference>